<evidence type="ECO:0000313" key="2">
    <source>
        <dbReference type="EMBL" id="AQW87799.1"/>
    </source>
</evidence>
<sequence length="161" mass="19137">MRDYTLKTFFFFEILQFFIKLLYIFKDSKVKITKRIKMCCFGVRVFLLFFITIMSFVSHKFYNQIPVIGYYFIFANIVSMIIFSLFFNNKLPTFVKKGAVHYFSLIGGVIGSFLSMIYFKQISKNSFFFIECFLLTFWIVLITLTVKNLNNINLFLNGFLS</sequence>
<feature type="transmembrane region" description="Helical" evidence="1">
    <location>
        <begin position="68"/>
        <end position="87"/>
    </location>
</feature>
<reference evidence="3" key="1">
    <citation type="submission" date="2016-09" db="EMBL/GenBank/DDBJ databases">
        <title>Comparative genomics of the Campylobacter concisus group.</title>
        <authorList>
            <person name="Miller W.G."/>
            <person name="Yee E."/>
            <person name="Chapman M.H."/>
            <person name="Huynh S."/>
            <person name="Bono J.L."/>
            <person name="On S.L.W."/>
            <person name="StLeger J."/>
            <person name="Foster G."/>
            <person name="Parker C.T."/>
        </authorList>
    </citation>
    <scope>NUCLEOTIDE SEQUENCE [LARGE SCALE GENOMIC DNA]</scope>
    <source>
        <strain evidence="3">RM18021</strain>
    </source>
</reference>
<dbReference type="Proteomes" id="UP000190868">
    <property type="component" value="Chromosome"/>
</dbReference>
<feature type="transmembrane region" description="Helical" evidence="1">
    <location>
        <begin position="125"/>
        <end position="146"/>
    </location>
</feature>
<organism evidence="2 3">
    <name type="scientific">Campylobacter pinnipediorum subsp. caledonicus</name>
    <dbReference type="NCBI Taxonomy" id="1874362"/>
    <lineage>
        <taxon>Bacteria</taxon>
        <taxon>Pseudomonadati</taxon>
        <taxon>Campylobacterota</taxon>
        <taxon>Epsilonproteobacteria</taxon>
        <taxon>Campylobacterales</taxon>
        <taxon>Campylobacteraceae</taxon>
        <taxon>Campylobacter</taxon>
    </lineage>
</organism>
<proteinExistence type="predicted"/>
<name>A0A1S6U7Z0_9BACT</name>
<keyword evidence="1" id="KW-0472">Membrane</keyword>
<feature type="transmembrane region" description="Helical" evidence="1">
    <location>
        <begin position="45"/>
        <end position="62"/>
    </location>
</feature>
<feature type="transmembrane region" description="Helical" evidence="1">
    <location>
        <begin position="99"/>
        <end position="119"/>
    </location>
</feature>
<accession>A0A1S6U7Z0</accession>
<dbReference type="EMBL" id="CP017258">
    <property type="protein sequence ID" value="AQW87799.1"/>
    <property type="molecule type" value="Genomic_DNA"/>
</dbReference>
<evidence type="ECO:0000256" key="1">
    <source>
        <dbReference type="SAM" id="Phobius"/>
    </source>
</evidence>
<gene>
    <name evidence="2" type="ORF">CPIN18021_0993</name>
</gene>
<keyword evidence="1" id="KW-0812">Transmembrane</keyword>
<evidence type="ECO:0000313" key="3">
    <source>
        <dbReference type="Proteomes" id="UP000190868"/>
    </source>
</evidence>
<keyword evidence="3" id="KW-1185">Reference proteome</keyword>
<keyword evidence="1" id="KW-1133">Transmembrane helix</keyword>
<dbReference type="AlphaFoldDB" id="A0A1S6U7Z0"/>
<protein>
    <submittedName>
        <fullName evidence="2">Putative membrane protein</fullName>
    </submittedName>
</protein>